<evidence type="ECO:0000256" key="6">
    <source>
        <dbReference type="ARBA" id="ARBA00023204"/>
    </source>
</evidence>
<dbReference type="PANTHER" id="PTHR11361:SF34">
    <property type="entry name" value="DNA MISMATCH REPAIR PROTEIN MSH1, MITOCHONDRIAL"/>
    <property type="match status" value="1"/>
</dbReference>
<dbReference type="InParanoid" id="A0A4Q1BMQ3"/>
<feature type="compositionally biased region" description="Polar residues" evidence="7">
    <location>
        <begin position="84"/>
        <end position="94"/>
    </location>
</feature>
<feature type="compositionally biased region" description="Basic and acidic residues" evidence="7">
    <location>
        <begin position="609"/>
        <end position="623"/>
    </location>
</feature>
<keyword evidence="3" id="KW-0227">DNA damage</keyword>
<feature type="compositionally biased region" description="Acidic residues" evidence="7">
    <location>
        <begin position="586"/>
        <end position="595"/>
    </location>
</feature>
<keyword evidence="10" id="KW-1185">Reference proteome</keyword>
<dbReference type="Gene3D" id="3.40.50.300">
    <property type="entry name" value="P-loop containing nucleotide triphosphate hydrolases"/>
    <property type="match status" value="1"/>
</dbReference>
<evidence type="ECO:0000256" key="4">
    <source>
        <dbReference type="ARBA" id="ARBA00022840"/>
    </source>
</evidence>
<keyword evidence="4" id="KW-0067">ATP-binding</keyword>
<dbReference type="Gene3D" id="3.30.420.110">
    <property type="entry name" value="MutS, connector domain"/>
    <property type="match status" value="1"/>
</dbReference>
<dbReference type="GO" id="GO:0005524">
    <property type="term" value="F:ATP binding"/>
    <property type="evidence" value="ECO:0007669"/>
    <property type="project" value="UniProtKB-KW"/>
</dbReference>
<dbReference type="Pfam" id="PF05192">
    <property type="entry name" value="MutS_III"/>
    <property type="match status" value="1"/>
</dbReference>
<sequence>MRAAYGPLIIATSRPRIAQRCPNTIRWLVQSSVSLATPAVKTKTVTNFDDLPLRALDSSSGQPAVSLPAYKDSLRLGRSKKRGTSCQPEPSSTAPIDESEESLGDEEQYQLAVARKEIPDTPLTREIFFNYKRFPGCIVLTRVGKFYESYFAPAVELSSILSLKLAYKRYHDGTWPFSGFPVSQRDKYLRILVQDLRQTVVLVEEYGERNFAGNLVTSGEKELKDRRVGRIVTPGTMLEEGWLDTMESRYLLSIAFGKTITTFKTDEESLPIHLAYTDVSTGEFFSKETTSDALEDELARITPREIVLDYTLKPVFHSPANMNTLDDLVTIIKAAGVHISFADPNEVPILDTPHTDLRISTQLPVTMSLEAAAISLLRHHLLYALRDSMVALPEPNRQSNTLQMQIDAATLHALEVRHAIRPGASPLSTRGTLLSVIDRTMTHAGHRLLIRTLTAPMTHIPSINSRLALVQAFVDDEDLRVDIRGLIKTTSDIVRVLQRFRSGRGEGRDVWEVGRWIRTVESILSRIREDLPAWLRNPPESSNKIETAEGADRLAQMVSAFRPLSDLGKKIEESIDETRLLRDNLAEEDDGDSEGGSEAGGGQIVVFSDGKRQGETRREQQERERVERENEYWWIRPAFSTELQDHHNGLLALQEQKEKLQKDLRLQTGAPSLLLVKGLRHGYHILLQKKAEYVHLDKSEMFEVISESRSTRAYAYGPWSALGARTELAQEKLAKAQIKAADELRNMIINNAETIQHNASLIDELDLAMGFAQTAVDLDYVRPTLNTSTSMEIINGRHPSVESGLLSSARTFTPNSTIMNENNRLHIITGPNQGGKSTLLRQTAVIAILAQSGCFVPADKATLGVVDKVFSRIGARDDLFRDRSTFMLEMVETASILRQATPRSLVIMDEIGRGTTLNAGISIAYATLDYILQNISCRTLFATHYHELARMLTENGRNRSGVQFWCTDVDEIKGAFSYSYKLRPGVNHDSHAIRAAQLAGMPPAFLKVAKDILSQLESKSL</sequence>
<dbReference type="STRING" id="5217.A0A4Q1BMQ3"/>
<evidence type="ECO:0000313" key="9">
    <source>
        <dbReference type="EMBL" id="RXK39096.1"/>
    </source>
</evidence>
<evidence type="ECO:0000313" key="10">
    <source>
        <dbReference type="Proteomes" id="UP000289152"/>
    </source>
</evidence>
<dbReference type="PANTHER" id="PTHR11361">
    <property type="entry name" value="DNA MISMATCH REPAIR PROTEIN MUTS FAMILY MEMBER"/>
    <property type="match status" value="1"/>
</dbReference>
<dbReference type="GO" id="GO:0043504">
    <property type="term" value="P:mitochondrial DNA repair"/>
    <property type="evidence" value="ECO:0007669"/>
    <property type="project" value="TreeGrafter"/>
</dbReference>
<dbReference type="InterPro" id="IPR036678">
    <property type="entry name" value="MutS_con_dom_sf"/>
</dbReference>
<dbReference type="Proteomes" id="UP000289152">
    <property type="component" value="Unassembled WGS sequence"/>
</dbReference>
<comment type="similarity">
    <text evidence="1">Belongs to the DNA mismatch repair MutS family.</text>
</comment>
<dbReference type="VEuPathDB" id="FungiDB:TREMEDRAFT_70943"/>
<dbReference type="InterPro" id="IPR000432">
    <property type="entry name" value="DNA_mismatch_repair_MutS_C"/>
</dbReference>
<proteinExistence type="inferred from homology"/>
<dbReference type="InterPro" id="IPR007695">
    <property type="entry name" value="DNA_mismatch_repair_MutS-lik_N"/>
</dbReference>
<dbReference type="InterPro" id="IPR016151">
    <property type="entry name" value="DNA_mismatch_repair_MutS_N"/>
</dbReference>
<dbReference type="SUPFAM" id="SSF52540">
    <property type="entry name" value="P-loop containing nucleoside triphosphate hydrolases"/>
    <property type="match status" value="1"/>
</dbReference>
<dbReference type="OrthoDB" id="2534523at2759"/>
<dbReference type="InterPro" id="IPR027417">
    <property type="entry name" value="P-loop_NTPase"/>
</dbReference>
<evidence type="ECO:0000256" key="1">
    <source>
        <dbReference type="ARBA" id="ARBA00006271"/>
    </source>
</evidence>
<dbReference type="Gene3D" id="1.10.1420.10">
    <property type="match status" value="1"/>
</dbReference>
<feature type="region of interest" description="Disordered" evidence="7">
    <location>
        <begin position="78"/>
        <end position="104"/>
    </location>
</feature>
<gene>
    <name evidence="9" type="ORF">M231_03601</name>
</gene>
<evidence type="ECO:0000256" key="3">
    <source>
        <dbReference type="ARBA" id="ARBA00022763"/>
    </source>
</evidence>
<keyword evidence="6" id="KW-0234">DNA repair</keyword>
<dbReference type="GO" id="GO:0006298">
    <property type="term" value="P:mismatch repair"/>
    <property type="evidence" value="ECO:0007669"/>
    <property type="project" value="InterPro"/>
</dbReference>
<keyword evidence="2" id="KW-0547">Nucleotide-binding</keyword>
<comment type="caution">
    <text evidence="9">The sequence shown here is derived from an EMBL/GenBank/DDBJ whole genome shotgun (WGS) entry which is preliminary data.</text>
</comment>
<dbReference type="SMART" id="SM00534">
    <property type="entry name" value="MUTSac"/>
    <property type="match status" value="1"/>
</dbReference>
<protein>
    <recommendedName>
        <fullName evidence="8">DNA mismatch repair proteins mutS family domain-containing protein</fullName>
    </recommendedName>
</protein>
<dbReference type="SUPFAM" id="SSF53150">
    <property type="entry name" value="DNA repair protein MutS, domain II"/>
    <property type="match status" value="1"/>
</dbReference>
<dbReference type="PIRSF" id="PIRSF037677">
    <property type="entry name" value="DNA_mis_repair_Msh6"/>
    <property type="match status" value="1"/>
</dbReference>
<dbReference type="FunFam" id="3.40.50.300:FF:001238">
    <property type="entry name" value="DNA mismatch repair protein"/>
    <property type="match status" value="1"/>
</dbReference>
<dbReference type="SUPFAM" id="SSF48334">
    <property type="entry name" value="DNA repair protein MutS, domain III"/>
    <property type="match status" value="1"/>
</dbReference>
<dbReference type="GO" id="GO:0030983">
    <property type="term" value="F:mismatched DNA binding"/>
    <property type="evidence" value="ECO:0007669"/>
    <property type="project" value="InterPro"/>
</dbReference>
<dbReference type="Pfam" id="PF00488">
    <property type="entry name" value="MutS_V"/>
    <property type="match status" value="1"/>
</dbReference>
<dbReference type="Gene3D" id="3.40.1170.10">
    <property type="entry name" value="DNA repair protein MutS, domain I"/>
    <property type="match status" value="1"/>
</dbReference>
<dbReference type="SMART" id="SM00533">
    <property type="entry name" value="MUTSd"/>
    <property type="match status" value="1"/>
</dbReference>
<dbReference type="InterPro" id="IPR017261">
    <property type="entry name" value="DNA_mismatch_repair_MutS/MSH"/>
</dbReference>
<evidence type="ECO:0000256" key="7">
    <source>
        <dbReference type="SAM" id="MobiDB-lite"/>
    </source>
</evidence>
<dbReference type="PROSITE" id="PS00486">
    <property type="entry name" value="DNA_MISMATCH_REPAIR_2"/>
    <property type="match status" value="1"/>
</dbReference>
<dbReference type="SUPFAM" id="SSF55271">
    <property type="entry name" value="DNA repair protein MutS, domain I"/>
    <property type="match status" value="1"/>
</dbReference>
<dbReference type="InterPro" id="IPR007860">
    <property type="entry name" value="DNA_mmatch_repair_MutS_con_dom"/>
</dbReference>
<dbReference type="InterPro" id="IPR007696">
    <property type="entry name" value="DNA_mismatch_repair_MutS_core"/>
</dbReference>
<dbReference type="EMBL" id="SDIL01000036">
    <property type="protein sequence ID" value="RXK39096.1"/>
    <property type="molecule type" value="Genomic_DNA"/>
</dbReference>
<organism evidence="9 10">
    <name type="scientific">Tremella mesenterica</name>
    <name type="common">Jelly fungus</name>
    <dbReference type="NCBI Taxonomy" id="5217"/>
    <lineage>
        <taxon>Eukaryota</taxon>
        <taxon>Fungi</taxon>
        <taxon>Dikarya</taxon>
        <taxon>Basidiomycota</taxon>
        <taxon>Agaricomycotina</taxon>
        <taxon>Tremellomycetes</taxon>
        <taxon>Tremellales</taxon>
        <taxon>Tremellaceae</taxon>
        <taxon>Tremella</taxon>
    </lineage>
</organism>
<dbReference type="InterPro" id="IPR036187">
    <property type="entry name" value="DNA_mismatch_repair_MutS_sf"/>
</dbReference>
<evidence type="ECO:0000259" key="8">
    <source>
        <dbReference type="PROSITE" id="PS00486"/>
    </source>
</evidence>
<dbReference type="Pfam" id="PF05188">
    <property type="entry name" value="MutS_II"/>
    <property type="match status" value="1"/>
</dbReference>
<dbReference type="Pfam" id="PF01624">
    <property type="entry name" value="MutS_I"/>
    <property type="match status" value="1"/>
</dbReference>
<evidence type="ECO:0000256" key="5">
    <source>
        <dbReference type="ARBA" id="ARBA00023125"/>
    </source>
</evidence>
<dbReference type="GO" id="GO:0005634">
    <property type="term" value="C:nucleus"/>
    <property type="evidence" value="ECO:0007669"/>
    <property type="project" value="TreeGrafter"/>
</dbReference>
<dbReference type="AlphaFoldDB" id="A0A4Q1BMQ3"/>
<feature type="region of interest" description="Disordered" evidence="7">
    <location>
        <begin position="586"/>
        <end position="623"/>
    </location>
</feature>
<keyword evidence="5" id="KW-0238">DNA-binding</keyword>
<accession>A0A4Q1BMQ3</accession>
<reference evidence="9 10" key="1">
    <citation type="submission" date="2016-06" db="EMBL/GenBank/DDBJ databases">
        <title>Evolution of pathogenesis and genome organization in the Tremellales.</title>
        <authorList>
            <person name="Cuomo C."/>
            <person name="Litvintseva A."/>
            <person name="Heitman J."/>
            <person name="Chen Y."/>
            <person name="Sun S."/>
            <person name="Springer D."/>
            <person name="Dromer F."/>
            <person name="Young S."/>
            <person name="Zeng Q."/>
            <person name="Chapman S."/>
            <person name="Gujja S."/>
            <person name="Saif S."/>
            <person name="Birren B."/>
        </authorList>
    </citation>
    <scope>NUCLEOTIDE SEQUENCE [LARGE SCALE GENOMIC DNA]</scope>
    <source>
        <strain evidence="9 10">ATCC 28783</strain>
    </source>
</reference>
<dbReference type="InterPro" id="IPR045076">
    <property type="entry name" value="MutS"/>
</dbReference>
<name>A0A4Q1BMQ3_TREME</name>
<feature type="domain" description="DNA mismatch repair proteins mutS family" evidence="8">
    <location>
        <begin position="904"/>
        <end position="920"/>
    </location>
</feature>
<dbReference type="GO" id="GO:0005739">
    <property type="term" value="C:mitochondrion"/>
    <property type="evidence" value="ECO:0007669"/>
    <property type="project" value="TreeGrafter"/>
</dbReference>
<evidence type="ECO:0000256" key="2">
    <source>
        <dbReference type="ARBA" id="ARBA00022741"/>
    </source>
</evidence>
<dbReference type="FunCoup" id="A0A4Q1BMQ3">
    <property type="interactions" value="263"/>
</dbReference>
<dbReference type="GO" id="GO:0140664">
    <property type="term" value="F:ATP-dependent DNA damage sensor activity"/>
    <property type="evidence" value="ECO:0007669"/>
    <property type="project" value="InterPro"/>
</dbReference>